<dbReference type="InterPro" id="IPR041118">
    <property type="entry name" value="Rx_N"/>
</dbReference>
<comment type="similarity">
    <text evidence="1">Belongs to the disease resistance NB-LRR family.</text>
</comment>
<evidence type="ECO:0000256" key="4">
    <source>
        <dbReference type="ARBA" id="ARBA00022741"/>
    </source>
</evidence>
<evidence type="ECO:0000256" key="5">
    <source>
        <dbReference type="ARBA" id="ARBA00022821"/>
    </source>
</evidence>
<name>A0A9R1C677_TRITD</name>
<dbReference type="PANTHER" id="PTHR19338">
    <property type="entry name" value="TRANSLOCASE OF INNER MITOCHONDRIAL MEMBRANE 13 HOMOLOG"/>
    <property type="match status" value="1"/>
</dbReference>
<dbReference type="Pfam" id="PF00931">
    <property type="entry name" value="NB-ARC"/>
    <property type="match status" value="1"/>
</dbReference>
<keyword evidence="4" id="KW-0547">Nucleotide-binding</keyword>
<dbReference type="InterPro" id="IPR027417">
    <property type="entry name" value="P-loop_NTPase"/>
</dbReference>
<dbReference type="GO" id="GO:0006952">
    <property type="term" value="P:defense response"/>
    <property type="evidence" value="ECO:0007669"/>
    <property type="project" value="UniProtKB-KW"/>
</dbReference>
<proteinExistence type="inferred from homology"/>
<accession>A0A9R1C677</accession>
<dbReference type="CDD" id="cd14798">
    <property type="entry name" value="RX-CC_like"/>
    <property type="match status" value="1"/>
</dbReference>
<evidence type="ECO:0000256" key="3">
    <source>
        <dbReference type="ARBA" id="ARBA00022737"/>
    </source>
</evidence>
<keyword evidence="5" id="KW-0611">Plant defense</keyword>
<evidence type="ECO:0008006" key="10">
    <source>
        <dbReference type="Google" id="ProtNLM"/>
    </source>
</evidence>
<evidence type="ECO:0000259" key="6">
    <source>
        <dbReference type="Pfam" id="PF00931"/>
    </source>
</evidence>
<protein>
    <recommendedName>
        <fullName evidence="10">Rx N-terminal domain-containing protein</fullName>
    </recommendedName>
</protein>
<feature type="domain" description="NB-ARC" evidence="6">
    <location>
        <begin position="137"/>
        <end position="277"/>
    </location>
</feature>
<dbReference type="AlphaFoldDB" id="A0A9R1C677"/>
<dbReference type="Gramene" id="TRITD7Bv1G225810.1">
    <property type="protein sequence ID" value="TRITD7Bv1G225810.1"/>
    <property type="gene ID" value="TRITD7Bv1G225810"/>
</dbReference>
<dbReference type="SUPFAM" id="SSF52540">
    <property type="entry name" value="P-loop containing nucleoside triphosphate hydrolases"/>
    <property type="match status" value="1"/>
</dbReference>
<feature type="domain" description="Disease resistance N-terminal" evidence="7">
    <location>
        <begin position="1"/>
        <end position="47"/>
    </location>
</feature>
<evidence type="ECO:0000256" key="2">
    <source>
        <dbReference type="ARBA" id="ARBA00022614"/>
    </source>
</evidence>
<evidence type="ECO:0000313" key="8">
    <source>
        <dbReference type="EMBL" id="VAI93781.1"/>
    </source>
</evidence>
<dbReference type="InterPro" id="IPR002182">
    <property type="entry name" value="NB-ARC"/>
</dbReference>
<keyword evidence="2" id="KW-0433">Leucine-rich repeat</keyword>
<sequence>MMQSFLAMANAERIENKIVMTWVRQIRELAYDVEDCIEFVVHLDKKASWWFRLIPSCIAPALPLDEAVHEIEQLKARVIDVSTRNTRYCLISDTGSKPALVQQNQWAVPGTAVPGTAALGMLIGGVGTRQKQGDLTQLITSHMTGVISVLGTSGDLGVTSIIWKAYNDKGIRQKFSCRAWVKLMHPFNPHEFVRCMTDQFYANGREQKEGEIIGVDVLTRTSESTTHGEHYLNEFVQQVNTKRSLVVLDAISKFFLERRNGSCIIVSTQQPEVASLSVGHPFQVWELHSSLKTSRCMPSTKR</sequence>
<dbReference type="InterPro" id="IPR038005">
    <property type="entry name" value="RX-like_CC"/>
</dbReference>
<evidence type="ECO:0000259" key="7">
    <source>
        <dbReference type="Pfam" id="PF18052"/>
    </source>
</evidence>
<dbReference type="GO" id="GO:0043531">
    <property type="term" value="F:ADP binding"/>
    <property type="evidence" value="ECO:0007669"/>
    <property type="project" value="InterPro"/>
</dbReference>
<keyword evidence="3" id="KW-0677">Repeat</keyword>
<evidence type="ECO:0000256" key="1">
    <source>
        <dbReference type="ARBA" id="ARBA00008894"/>
    </source>
</evidence>
<evidence type="ECO:0000313" key="9">
    <source>
        <dbReference type="Proteomes" id="UP000324705"/>
    </source>
</evidence>
<dbReference type="Pfam" id="PF18052">
    <property type="entry name" value="Rx_N"/>
    <property type="match status" value="1"/>
</dbReference>
<gene>
    <name evidence="8" type="ORF">TRITD_7Bv1G225810</name>
</gene>
<dbReference type="Gene3D" id="3.40.50.300">
    <property type="entry name" value="P-loop containing nucleotide triphosphate hydrolases"/>
    <property type="match status" value="1"/>
</dbReference>
<reference evidence="8 9" key="1">
    <citation type="submission" date="2017-09" db="EMBL/GenBank/DDBJ databases">
        <authorList>
            <consortium name="International Durum Wheat Genome Sequencing Consortium (IDWGSC)"/>
            <person name="Milanesi L."/>
        </authorList>
    </citation>
    <scope>NUCLEOTIDE SEQUENCE [LARGE SCALE GENOMIC DNA]</scope>
    <source>
        <strain evidence="9">cv. Svevo</strain>
    </source>
</reference>
<dbReference type="PANTHER" id="PTHR19338:SF58">
    <property type="entry name" value="OS09G0517100 PROTEIN"/>
    <property type="match status" value="1"/>
</dbReference>
<dbReference type="Proteomes" id="UP000324705">
    <property type="component" value="Chromosome 7B"/>
</dbReference>
<dbReference type="EMBL" id="LT934124">
    <property type="protein sequence ID" value="VAI93781.1"/>
    <property type="molecule type" value="Genomic_DNA"/>
</dbReference>
<dbReference type="Gene3D" id="1.20.5.4130">
    <property type="match status" value="1"/>
</dbReference>
<dbReference type="OMA" id="MHRDVEF"/>
<keyword evidence="9" id="KW-1185">Reference proteome</keyword>
<organism evidence="8 9">
    <name type="scientific">Triticum turgidum subsp. durum</name>
    <name type="common">Durum wheat</name>
    <name type="synonym">Triticum durum</name>
    <dbReference type="NCBI Taxonomy" id="4567"/>
    <lineage>
        <taxon>Eukaryota</taxon>
        <taxon>Viridiplantae</taxon>
        <taxon>Streptophyta</taxon>
        <taxon>Embryophyta</taxon>
        <taxon>Tracheophyta</taxon>
        <taxon>Spermatophyta</taxon>
        <taxon>Magnoliopsida</taxon>
        <taxon>Liliopsida</taxon>
        <taxon>Poales</taxon>
        <taxon>Poaceae</taxon>
        <taxon>BOP clade</taxon>
        <taxon>Pooideae</taxon>
        <taxon>Triticodae</taxon>
        <taxon>Triticeae</taxon>
        <taxon>Triticinae</taxon>
        <taxon>Triticum</taxon>
    </lineage>
</organism>